<gene>
    <name evidence="1" type="ORF">TKK_009392</name>
</gene>
<dbReference type="AlphaFoldDB" id="A0ABD2WUS9"/>
<reference evidence="1 2" key="1">
    <citation type="journal article" date="2024" name="bioRxiv">
        <title>A reference genome for Trichogramma kaykai: A tiny desert-dwelling parasitoid wasp with competing sex-ratio distorters.</title>
        <authorList>
            <person name="Culotta J."/>
            <person name="Lindsey A.R."/>
        </authorList>
    </citation>
    <scope>NUCLEOTIDE SEQUENCE [LARGE SCALE GENOMIC DNA]</scope>
    <source>
        <strain evidence="1 2">KSX58</strain>
    </source>
</reference>
<proteinExistence type="predicted"/>
<keyword evidence="2" id="KW-1185">Reference proteome</keyword>
<name>A0ABD2WUS9_9HYME</name>
<comment type="caution">
    <text evidence="1">The sequence shown here is derived from an EMBL/GenBank/DDBJ whole genome shotgun (WGS) entry which is preliminary data.</text>
</comment>
<dbReference type="EMBL" id="JBJJXI010000069">
    <property type="protein sequence ID" value="KAL3396816.1"/>
    <property type="molecule type" value="Genomic_DNA"/>
</dbReference>
<evidence type="ECO:0000313" key="1">
    <source>
        <dbReference type="EMBL" id="KAL3396816.1"/>
    </source>
</evidence>
<protein>
    <submittedName>
        <fullName evidence="1">Uncharacterized protein</fullName>
    </submittedName>
</protein>
<evidence type="ECO:0000313" key="2">
    <source>
        <dbReference type="Proteomes" id="UP001627154"/>
    </source>
</evidence>
<accession>A0ABD2WUS9</accession>
<organism evidence="1 2">
    <name type="scientific">Trichogramma kaykai</name>
    <dbReference type="NCBI Taxonomy" id="54128"/>
    <lineage>
        <taxon>Eukaryota</taxon>
        <taxon>Metazoa</taxon>
        <taxon>Ecdysozoa</taxon>
        <taxon>Arthropoda</taxon>
        <taxon>Hexapoda</taxon>
        <taxon>Insecta</taxon>
        <taxon>Pterygota</taxon>
        <taxon>Neoptera</taxon>
        <taxon>Endopterygota</taxon>
        <taxon>Hymenoptera</taxon>
        <taxon>Apocrita</taxon>
        <taxon>Proctotrupomorpha</taxon>
        <taxon>Chalcidoidea</taxon>
        <taxon>Trichogrammatidae</taxon>
        <taxon>Trichogramma</taxon>
    </lineage>
</organism>
<sequence>MSNAERTCSSICDTRGGNLRSEKPNTVNPHRGRNIQGLFLLRSFIQVLFYCAVPRSTNINCNQIYHYHLKVVRFI</sequence>
<dbReference type="Proteomes" id="UP001627154">
    <property type="component" value="Unassembled WGS sequence"/>
</dbReference>